<comment type="similarity">
    <text evidence="3">Belongs to the HAD-like hydrolase superfamily. CbbY/CbbZ/Gph/YieH family.</text>
</comment>
<dbReference type="PANTHER" id="PTHR43434:SF1">
    <property type="entry name" value="PHOSPHOGLYCOLATE PHOSPHATASE"/>
    <property type="match status" value="1"/>
</dbReference>
<dbReference type="PRINTS" id="PR00413">
    <property type="entry name" value="HADHALOGNASE"/>
</dbReference>
<proteinExistence type="inferred from homology"/>
<evidence type="ECO:0000313" key="6">
    <source>
        <dbReference type="Proteomes" id="UP000634919"/>
    </source>
</evidence>
<accession>A0ABR8S5Z7</accession>
<dbReference type="Pfam" id="PF13419">
    <property type="entry name" value="HAD_2"/>
    <property type="match status" value="1"/>
</dbReference>
<sequence>MNNTVQTIDWNGVRAMVFDMDGTLLNTEQVIIAAASHTLEHLGYAPLPQGYRMPNMFGTAADLMVDVLKERGVPLPAGGHAQAGALFERFYAAQPAGAAPLYDGVLDWLHAAQAQGVALGVCTNKQYALALKGLEAAGILELFSVVTGRDSCGIAKPAPEPLLHTLSQMQVLPQEAVFFGDTHADAGCAHAAGVRFTWFTSGFGTDRVHDFPQALAFADFRELSLATA</sequence>
<organism evidence="5 6">
    <name type="scientific">Comamonas avium</name>
    <dbReference type="NCBI Taxonomy" id="2762231"/>
    <lineage>
        <taxon>Bacteria</taxon>
        <taxon>Pseudomonadati</taxon>
        <taxon>Pseudomonadota</taxon>
        <taxon>Betaproteobacteria</taxon>
        <taxon>Burkholderiales</taxon>
        <taxon>Comamonadaceae</taxon>
        <taxon>Comamonas</taxon>
    </lineage>
</organism>
<dbReference type="EC" id="3.1.3.18" evidence="4"/>
<dbReference type="Gene3D" id="1.10.150.240">
    <property type="entry name" value="Putative phosphatase, domain 2"/>
    <property type="match status" value="1"/>
</dbReference>
<name>A0ABR8S5Z7_9BURK</name>
<dbReference type="InterPro" id="IPR023214">
    <property type="entry name" value="HAD_sf"/>
</dbReference>
<evidence type="ECO:0000313" key="5">
    <source>
        <dbReference type="EMBL" id="MBD7958882.1"/>
    </source>
</evidence>
<comment type="catalytic activity">
    <reaction evidence="1">
        <text>2-phosphoglycolate + H2O = glycolate + phosphate</text>
        <dbReference type="Rhea" id="RHEA:14369"/>
        <dbReference type="ChEBI" id="CHEBI:15377"/>
        <dbReference type="ChEBI" id="CHEBI:29805"/>
        <dbReference type="ChEBI" id="CHEBI:43474"/>
        <dbReference type="ChEBI" id="CHEBI:58033"/>
        <dbReference type="EC" id="3.1.3.18"/>
    </reaction>
</comment>
<reference evidence="5 6" key="1">
    <citation type="submission" date="2020-08" db="EMBL/GenBank/DDBJ databases">
        <title>A Genomic Blueprint of the Chicken Gut Microbiome.</title>
        <authorList>
            <person name="Gilroy R."/>
            <person name="Ravi A."/>
            <person name="Getino M."/>
            <person name="Pursley I."/>
            <person name="Horton D.L."/>
            <person name="Alikhan N.-F."/>
            <person name="Baker D."/>
            <person name="Gharbi K."/>
            <person name="Hall N."/>
            <person name="Watson M."/>
            <person name="Adriaenssens E.M."/>
            <person name="Foster-Nyarko E."/>
            <person name="Jarju S."/>
            <person name="Secka A."/>
            <person name="Antonio M."/>
            <person name="Oren A."/>
            <person name="Chaudhuri R."/>
            <person name="La Ragione R.M."/>
            <person name="Hildebrand F."/>
            <person name="Pallen M.J."/>
        </authorList>
    </citation>
    <scope>NUCLEOTIDE SEQUENCE [LARGE SCALE GENOMIC DNA]</scope>
    <source>
        <strain evidence="5 6">Sa2CVA6</strain>
    </source>
</reference>
<dbReference type="SFLD" id="SFLDG01129">
    <property type="entry name" value="C1.5:_HAD__Beta-PGM__Phosphata"/>
    <property type="match status" value="1"/>
</dbReference>
<dbReference type="Gene3D" id="3.40.50.1000">
    <property type="entry name" value="HAD superfamily/HAD-like"/>
    <property type="match status" value="1"/>
</dbReference>
<dbReference type="PROSITE" id="PS01228">
    <property type="entry name" value="COF_1"/>
    <property type="match status" value="1"/>
</dbReference>
<dbReference type="InterPro" id="IPR036412">
    <property type="entry name" value="HAD-like_sf"/>
</dbReference>
<dbReference type="InterPro" id="IPR006439">
    <property type="entry name" value="HAD-SF_hydro_IA"/>
</dbReference>
<evidence type="ECO:0000256" key="4">
    <source>
        <dbReference type="ARBA" id="ARBA00013078"/>
    </source>
</evidence>
<comment type="pathway">
    <text evidence="2">Organic acid metabolism; glycolate biosynthesis; glycolate from 2-phosphoglycolate: step 1/1.</text>
</comment>
<gene>
    <name evidence="5" type="ORF">H9646_00130</name>
</gene>
<dbReference type="Proteomes" id="UP000634919">
    <property type="component" value="Unassembled WGS sequence"/>
</dbReference>
<dbReference type="PANTHER" id="PTHR43434">
    <property type="entry name" value="PHOSPHOGLYCOLATE PHOSPHATASE"/>
    <property type="match status" value="1"/>
</dbReference>
<dbReference type="InterPro" id="IPR023198">
    <property type="entry name" value="PGP-like_dom2"/>
</dbReference>
<evidence type="ECO:0000256" key="1">
    <source>
        <dbReference type="ARBA" id="ARBA00000830"/>
    </source>
</evidence>
<comment type="caution">
    <text evidence="5">The sequence shown here is derived from an EMBL/GenBank/DDBJ whole genome shotgun (WGS) entry which is preliminary data.</text>
</comment>
<evidence type="ECO:0000256" key="3">
    <source>
        <dbReference type="ARBA" id="ARBA00006171"/>
    </source>
</evidence>
<evidence type="ECO:0000256" key="2">
    <source>
        <dbReference type="ARBA" id="ARBA00004818"/>
    </source>
</evidence>
<protein>
    <recommendedName>
        <fullName evidence="4">phosphoglycolate phosphatase</fullName>
        <ecNumber evidence="4">3.1.3.18</ecNumber>
    </recommendedName>
</protein>
<dbReference type="SUPFAM" id="SSF56784">
    <property type="entry name" value="HAD-like"/>
    <property type="match status" value="1"/>
</dbReference>
<keyword evidence="6" id="KW-1185">Reference proteome</keyword>
<dbReference type="InterPro" id="IPR050155">
    <property type="entry name" value="HAD-like_hydrolase_sf"/>
</dbReference>
<dbReference type="SFLD" id="SFLDS00003">
    <property type="entry name" value="Haloacid_Dehalogenase"/>
    <property type="match status" value="1"/>
</dbReference>
<dbReference type="EMBL" id="JACSQK010000001">
    <property type="protein sequence ID" value="MBD7958882.1"/>
    <property type="molecule type" value="Genomic_DNA"/>
</dbReference>
<dbReference type="InterPro" id="IPR041492">
    <property type="entry name" value="HAD_2"/>
</dbReference>